<keyword evidence="4" id="KW-0805">Transcription regulation</keyword>
<dbReference type="PROSITE" id="PS00463">
    <property type="entry name" value="ZN2_CY6_FUNGAL_1"/>
    <property type="match status" value="1"/>
</dbReference>
<comment type="caution">
    <text evidence="10">The sequence shown here is derived from an EMBL/GenBank/DDBJ whole genome shotgun (WGS) entry which is preliminary data.</text>
</comment>
<organism evidence="10 11">
    <name type="scientific">Penicillium daleae</name>
    <dbReference type="NCBI Taxonomy" id="63821"/>
    <lineage>
        <taxon>Eukaryota</taxon>
        <taxon>Fungi</taxon>
        <taxon>Dikarya</taxon>
        <taxon>Ascomycota</taxon>
        <taxon>Pezizomycotina</taxon>
        <taxon>Eurotiomycetes</taxon>
        <taxon>Eurotiomycetidae</taxon>
        <taxon>Eurotiales</taxon>
        <taxon>Aspergillaceae</taxon>
        <taxon>Penicillium</taxon>
    </lineage>
</organism>
<evidence type="ECO:0000259" key="9">
    <source>
        <dbReference type="PROSITE" id="PS50048"/>
    </source>
</evidence>
<evidence type="ECO:0000256" key="3">
    <source>
        <dbReference type="ARBA" id="ARBA00022833"/>
    </source>
</evidence>
<evidence type="ECO:0000256" key="8">
    <source>
        <dbReference type="SAM" id="MobiDB-lite"/>
    </source>
</evidence>
<dbReference type="GO" id="GO:0008270">
    <property type="term" value="F:zinc ion binding"/>
    <property type="evidence" value="ECO:0007669"/>
    <property type="project" value="InterPro"/>
</dbReference>
<proteinExistence type="predicted"/>
<dbReference type="InterPro" id="IPR036864">
    <property type="entry name" value="Zn2-C6_fun-type_DNA-bd_sf"/>
</dbReference>
<accession>A0AAD6BZ58</accession>
<reference evidence="10" key="2">
    <citation type="journal article" date="2023" name="IMA Fungus">
        <title>Comparative genomic study of the Penicillium genus elucidates a diverse pangenome and 15 lateral gene transfer events.</title>
        <authorList>
            <person name="Petersen C."/>
            <person name="Sorensen T."/>
            <person name="Nielsen M.R."/>
            <person name="Sondergaard T.E."/>
            <person name="Sorensen J.L."/>
            <person name="Fitzpatrick D.A."/>
            <person name="Frisvad J.C."/>
            <person name="Nielsen K.L."/>
        </authorList>
    </citation>
    <scope>NUCLEOTIDE SEQUENCE</scope>
    <source>
        <strain evidence="10">IBT 16125</strain>
    </source>
</reference>
<dbReference type="Pfam" id="PF00172">
    <property type="entry name" value="Zn_clus"/>
    <property type="match status" value="1"/>
</dbReference>
<dbReference type="PANTHER" id="PTHR31668:SF18">
    <property type="entry name" value="MALTOSE FERMENTATION REGULATORY PROTEIN MAL13-RELATED"/>
    <property type="match status" value="1"/>
</dbReference>
<dbReference type="GeneID" id="81604109"/>
<dbReference type="GO" id="GO:0005634">
    <property type="term" value="C:nucleus"/>
    <property type="evidence" value="ECO:0007669"/>
    <property type="project" value="UniProtKB-SubCell"/>
</dbReference>
<keyword evidence="11" id="KW-1185">Reference proteome</keyword>
<dbReference type="Gene3D" id="4.10.240.10">
    <property type="entry name" value="Zn(2)-C6 fungal-type DNA-binding domain"/>
    <property type="match status" value="1"/>
</dbReference>
<dbReference type="InterPro" id="IPR050797">
    <property type="entry name" value="Carb_Metab_Trans_Reg"/>
</dbReference>
<evidence type="ECO:0000256" key="2">
    <source>
        <dbReference type="ARBA" id="ARBA00022723"/>
    </source>
</evidence>
<evidence type="ECO:0000256" key="5">
    <source>
        <dbReference type="ARBA" id="ARBA00023125"/>
    </source>
</evidence>
<feature type="domain" description="Zn(2)-C6 fungal-type" evidence="9">
    <location>
        <begin position="6"/>
        <end position="35"/>
    </location>
</feature>
<evidence type="ECO:0000256" key="6">
    <source>
        <dbReference type="ARBA" id="ARBA00023163"/>
    </source>
</evidence>
<keyword evidence="7" id="KW-0539">Nucleus</keyword>
<dbReference type="InterPro" id="IPR001138">
    <property type="entry name" value="Zn2Cys6_DnaBD"/>
</dbReference>
<keyword evidence="6" id="KW-0804">Transcription</keyword>
<feature type="region of interest" description="Disordered" evidence="8">
    <location>
        <begin position="55"/>
        <end position="83"/>
    </location>
</feature>
<dbReference type="Proteomes" id="UP001213681">
    <property type="component" value="Unassembled WGS sequence"/>
</dbReference>
<dbReference type="CDD" id="cd12148">
    <property type="entry name" value="fungal_TF_MHR"/>
    <property type="match status" value="1"/>
</dbReference>
<reference evidence="10" key="1">
    <citation type="submission" date="2022-12" db="EMBL/GenBank/DDBJ databases">
        <authorList>
            <person name="Petersen C."/>
        </authorList>
    </citation>
    <scope>NUCLEOTIDE SEQUENCE</scope>
    <source>
        <strain evidence="10">IBT 16125</strain>
    </source>
</reference>
<evidence type="ECO:0000313" key="10">
    <source>
        <dbReference type="EMBL" id="KAJ5439486.1"/>
    </source>
</evidence>
<protein>
    <submittedName>
        <fullName evidence="10">BglR</fullName>
    </submittedName>
</protein>
<dbReference type="PROSITE" id="PS50048">
    <property type="entry name" value="ZN2_CY6_FUNGAL_2"/>
    <property type="match status" value="1"/>
</dbReference>
<dbReference type="CDD" id="cd00067">
    <property type="entry name" value="GAL4"/>
    <property type="match status" value="1"/>
</dbReference>
<keyword evidence="3" id="KW-0862">Zinc</keyword>
<keyword evidence="2" id="KW-0479">Metal-binding</keyword>
<dbReference type="AlphaFoldDB" id="A0AAD6BZ58"/>
<dbReference type="EMBL" id="JAPVEA010000008">
    <property type="protein sequence ID" value="KAJ5439486.1"/>
    <property type="molecule type" value="Genomic_DNA"/>
</dbReference>
<evidence type="ECO:0000256" key="4">
    <source>
        <dbReference type="ARBA" id="ARBA00023015"/>
    </source>
</evidence>
<dbReference type="GO" id="GO:0000981">
    <property type="term" value="F:DNA-binding transcription factor activity, RNA polymerase II-specific"/>
    <property type="evidence" value="ECO:0007669"/>
    <property type="project" value="InterPro"/>
</dbReference>
<sequence>MASKRACDCCSIRKVKCNGQQPCERCSQHLLDCTYLRVRRKSGPNRLRHSSLSKILKHQRSSSAHPQGQGEPQALYSPSAQDASGLNPLRPPVTLSALRRVLCIYQNQLYGIWPLLNADELIVQLENNPTNPEILTLAAALCAATLSHLNQTVCDDAESNTRNSPDILTANSFAQQARQLRSTFDFTEHVTPNSVLTSYFLHIYYGRELARENTAAFYIREAITFANLLDMHIESTYLNPQWTVRERHTMRKLYFLLMMTERFLCIRYGLPTVLEPIALPSIENEDYPTLVSGFINLIALFYTPGNEFFLKWTAQGAGASLSSKQLLLIQRELELPADIPCCVNDIQRVDIIATQHWMRSLAWKLSIQCGYITPQAQSTCREMSLSYPVQIALDALASLVPISLTAFEVHGPGMESKIYEITDTLADSILCEKPIEIVSGMQVGPRETLKGLSDLLFSTTALNLELRDSLLHKLERVFESASIPVVKEYVDIEDDTIYLAEDSEGYLLGEVSSLLTSNSAAVIASSEEIAFHVV</sequence>
<dbReference type="RefSeq" id="XP_056762715.1">
    <property type="nucleotide sequence ID" value="XM_056913866.1"/>
</dbReference>
<dbReference type="SMART" id="SM00066">
    <property type="entry name" value="GAL4"/>
    <property type="match status" value="1"/>
</dbReference>
<keyword evidence="5" id="KW-0238">DNA-binding</keyword>
<comment type="subcellular location">
    <subcellularLocation>
        <location evidence="1">Nucleus</location>
    </subcellularLocation>
</comment>
<dbReference type="GO" id="GO:0003677">
    <property type="term" value="F:DNA binding"/>
    <property type="evidence" value="ECO:0007669"/>
    <property type="project" value="UniProtKB-KW"/>
</dbReference>
<evidence type="ECO:0000313" key="11">
    <source>
        <dbReference type="Proteomes" id="UP001213681"/>
    </source>
</evidence>
<evidence type="ECO:0000256" key="7">
    <source>
        <dbReference type="ARBA" id="ARBA00023242"/>
    </source>
</evidence>
<evidence type="ECO:0000256" key="1">
    <source>
        <dbReference type="ARBA" id="ARBA00004123"/>
    </source>
</evidence>
<name>A0AAD6BZ58_9EURO</name>
<dbReference type="SUPFAM" id="SSF57701">
    <property type="entry name" value="Zn2/Cys6 DNA-binding domain"/>
    <property type="match status" value="1"/>
</dbReference>
<dbReference type="PANTHER" id="PTHR31668">
    <property type="entry name" value="GLUCOSE TRANSPORT TRANSCRIPTION REGULATOR RGT1-RELATED-RELATED"/>
    <property type="match status" value="1"/>
</dbReference>
<gene>
    <name evidence="10" type="ORF">N7458_010484</name>
</gene>